<evidence type="ECO:0000313" key="4">
    <source>
        <dbReference type="Proteomes" id="UP001374803"/>
    </source>
</evidence>
<dbReference type="InterPro" id="IPR006680">
    <property type="entry name" value="Amidohydro-rel"/>
</dbReference>
<evidence type="ECO:0000259" key="2">
    <source>
        <dbReference type="Pfam" id="PF04909"/>
    </source>
</evidence>
<proteinExistence type="predicted"/>
<dbReference type="EMBL" id="CP089983">
    <property type="protein sequence ID" value="WXB00543.1"/>
    <property type="molecule type" value="Genomic_DNA"/>
</dbReference>
<keyword evidence="4" id="KW-1185">Reference proteome</keyword>
<evidence type="ECO:0000256" key="1">
    <source>
        <dbReference type="ARBA" id="ARBA00023239"/>
    </source>
</evidence>
<dbReference type="PANTHER" id="PTHR21240:SF28">
    <property type="entry name" value="ISO-OROTATE DECARBOXYLASE (EUROFUNG)"/>
    <property type="match status" value="1"/>
</dbReference>
<dbReference type="Gene3D" id="3.20.20.140">
    <property type="entry name" value="Metal-dependent hydrolases"/>
    <property type="match status" value="1"/>
</dbReference>
<keyword evidence="1" id="KW-0456">Lyase</keyword>
<feature type="domain" description="Amidohydrolase-related" evidence="2">
    <location>
        <begin position="7"/>
        <end position="277"/>
    </location>
</feature>
<dbReference type="Pfam" id="PF04909">
    <property type="entry name" value="Amidohydro_2"/>
    <property type="match status" value="1"/>
</dbReference>
<evidence type="ECO:0000313" key="3">
    <source>
        <dbReference type="EMBL" id="WXB00543.1"/>
    </source>
</evidence>
<gene>
    <name evidence="3" type="ORF">LVJ94_26920</name>
</gene>
<dbReference type="SUPFAM" id="SSF51556">
    <property type="entry name" value="Metallo-dependent hydrolases"/>
    <property type="match status" value="1"/>
</dbReference>
<dbReference type="PANTHER" id="PTHR21240">
    <property type="entry name" value="2-AMINO-3-CARBOXYLMUCONATE-6-SEMIALDEHYDE DECARBOXYLASE"/>
    <property type="match status" value="1"/>
</dbReference>
<accession>A0ABZ2KPG0</accession>
<name>A0ABZ2KPG0_9BACT</name>
<reference evidence="3" key="1">
    <citation type="submission" date="2021-12" db="EMBL/GenBank/DDBJ databases">
        <title>Discovery of the Pendulisporaceae a myxobacterial family with distinct sporulation behavior and unique specialized metabolism.</title>
        <authorList>
            <person name="Garcia R."/>
            <person name="Popoff A."/>
            <person name="Bader C.D."/>
            <person name="Loehr J."/>
            <person name="Walesch S."/>
            <person name="Walt C."/>
            <person name="Boldt J."/>
            <person name="Bunk B."/>
            <person name="Haeckl F.J.F.P.J."/>
            <person name="Gunesch A.P."/>
            <person name="Birkelbach J."/>
            <person name="Nuebel U."/>
            <person name="Pietschmann T."/>
            <person name="Bach T."/>
            <person name="Mueller R."/>
        </authorList>
    </citation>
    <scope>NUCLEOTIDE SEQUENCE</scope>
    <source>
        <strain evidence="3">MSr11367</strain>
    </source>
</reference>
<dbReference type="InterPro" id="IPR032466">
    <property type="entry name" value="Metal_Hydrolase"/>
</dbReference>
<organism evidence="3 4">
    <name type="scientific">Pendulispora rubella</name>
    <dbReference type="NCBI Taxonomy" id="2741070"/>
    <lineage>
        <taxon>Bacteria</taxon>
        <taxon>Pseudomonadati</taxon>
        <taxon>Myxococcota</taxon>
        <taxon>Myxococcia</taxon>
        <taxon>Myxococcales</taxon>
        <taxon>Sorangiineae</taxon>
        <taxon>Pendulisporaceae</taxon>
        <taxon>Pendulispora</taxon>
    </lineage>
</organism>
<sequence>MASLFDPGALLRWMDAQRIARAWISVPPPAYRPHLAEADALHWAHDLNDGLREMALESGARLQALLHLPLEHPHAALAVLASRGRGDAAVAGYAASTTVPEGTLADATLDPVWAALDAQRAFLFLHPGECTDPRLGRFYLQNLLGNPHETAVAAGALVFGGVLERYAAMQVCLAHGGGTVPAVAGRWQRGFDTARPGVNPSLEAPRAALQRLWVDCITHDAAALQCACATFGEHRMLFGSDWPFPMGLPEPKEPCAALPDPTRHRIFSENVRALLDLVT</sequence>
<dbReference type="Proteomes" id="UP001374803">
    <property type="component" value="Chromosome"/>
</dbReference>
<dbReference type="InterPro" id="IPR032465">
    <property type="entry name" value="ACMSD"/>
</dbReference>
<protein>
    <submittedName>
        <fullName evidence="3">Amidohydrolase</fullName>
    </submittedName>
</protein>